<dbReference type="Proteomes" id="UP001501444">
    <property type="component" value="Unassembled WGS sequence"/>
</dbReference>
<dbReference type="Pfam" id="PF04542">
    <property type="entry name" value="Sigma70_r2"/>
    <property type="match status" value="1"/>
</dbReference>
<keyword evidence="9" id="KW-1185">Reference proteome</keyword>
<evidence type="ECO:0000256" key="3">
    <source>
        <dbReference type="ARBA" id="ARBA00023082"/>
    </source>
</evidence>
<dbReference type="InterPro" id="IPR046531">
    <property type="entry name" value="DUF6596"/>
</dbReference>
<sequence>MSGADVRRVVEAVYRIESGRIIAALARIVGDVGLAEELAQDALVIALEQWPGRGVPDDPGPWLMATAKHRAIDLLRRQENYRRKLAVVGRDVELAEGESAEAAIVDALDDHIGDDLLRLIFTACHPALSTESQVALTLRMLGGLRTDEIARAFLTTEATVSQRILRAKKTLAKERVRFELPPASEVPARLAAVLGTIYLIFNEGYSATAGDGWARPALCEEALRLGRVLCGLLPAEAEVHGLTALMELQASRVGARTDAEGRPVLLLDQDRRRWDRLLIRRGLAALRRAEDLGTLGPYGLQAAIAAEHAKARTAAETDWGRIAALYRLLAHVAPSAVVELNRAVAVAMADGPAAGLAIVDGLVAKGELPGYPHLPAARGELLERLGRAQEARAEFARAAELTRNEAERELFARRAATP</sequence>
<dbReference type="PANTHER" id="PTHR47756">
    <property type="entry name" value="BLL6612 PROTEIN-RELATED"/>
    <property type="match status" value="1"/>
</dbReference>
<dbReference type="Pfam" id="PF20239">
    <property type="entry name" value="DUF6596"/>
    <property type="match status" value="1"/>
</dbReference>
<evidence type="ECO:0000256" key="4">
    <source>
        <dbReference type="ARBA" id="ARBA00023163"/>
    </source>
</evidence>
<evidence type="ECO:0000259" key="5">
    <source>
        <dbReference type="Pfam" id="PF04542"/>
    </source>
</evidence>
<feature type="domain" description="RNA polymerase sigma-70 region 2" evidence="5">
    <location>
        <begin position="18"/>
        <end position="79"/>
    </location>
</feature>
<dbReference type="InterPro" id="IPR013324">
    <property type="entry name" value="RNA_pol_sigma_r3/r4-like"/>
</dbReference>
<organism evidence="8 9">
    <name type="scientific">Dactylosporangium salmoneum</name>
    <dbReference type="NCBI Taxonomy" id="53361"/>
    <lineage>
        <taxon>Bacteria</taxon>
        <taxon>Bacillati</taxon>
        <taxon>Actinomycetota</taxon>
        <taxon>Actinomycetes</taxon>
        <taxon>Micromonosporales</taxon>
        <taxon>Micromonosporaceae</taxon>
        <taxon>Dactylosporangium</taxon>
    </lineage>
</organism>
<reference evidence="8 9" key="1">
    <citation type="journal article" date="2019" name="Int. J. Syst. Evol. Microbiol.">
        <title>The Global Catalogue of Microorganisms (GCM) 10K type strain sequencing project: providing services to taxonomists for standard genome sequencing and annotation.</title>
        <authorList>
            <consortium name="The Broad Institute Genomics Platform"/>
            <consortium name="The Broad Institute Genome Sequencing Center for Infectious Disease"/>
            <person name="Wu L."/>
            <person name="Ma J."/>
        </authorList>
    </citation>
    <scope>NUCLEOTIDE SEQUENCE [LARGE SCALE GENOMIC DNA]</scope>
    <source>
        <strain evidence="8 9">JCM 3272</strain>
    </source>
</reference>
<evidence type="ECO:0000313" key="9">
    <source>
        <dbReference type="Proteomes" id="UP001501444"/>
    </source>
</evidence>
<evidence type="ECO:0000313" key="8">
    <source>
        <dbReference type="EMBL" id="GAA2395347.1"/>
    </source>
</evidence>
<proteinExistence type="inferred from homology"/>
<dbReference type="InterPro" id="IPR014284">
    <property type="entry name" value="RNA_pol_sigma-70_dom"/>
</dbReference>
<comment type="similarity">
    <text evidence="1">Belongs to the sigma-70 factor family. ECF subfamily.</text>
</comment>
<gene>
    <name evidence="8" type="ORF">GCM10010170_110070</name>
</gene>
<evidence type="ECO:0000259" key="7">
    <source>
        <dbReference type="Pfam" id="PF20239"/>
    </source>
</evidence>
<keyword evidence="4" id="KW-0804">Transcription</keyword>
<feature type="domain" description="DUF6596" evidence="7">
    <location>
        <begin position="189"/>
        <end position="289"/>
    </location>
</feature>
<evidence type="ECO:0000256" key="1">
    <source>
        <dbReference type="ARBA" id="ARBA00010641"/>
    </source>
</evidence>
<keyword evidence="3" id="KW-0731">Sigma factor</keyword>
<dbReference type="InterPro" id="IPR013249">
    <property type="entry name" value="RNA_pol_sigma70_r4_t2"/>
</dbReference>
<dbReference type="InterPro" id="IPR013325">
    <property type="entry name" value="RNA_pol_sigma_r2"/>
</dbReference>
<evidence type="ECO:0000256" key="2">
    <source>
        <dbReference type="ARBA" id="ARBA00023015"/>
    </source>
</evidence>
<dbReference type="NCBIfam" id="TIGR02937">
    <property type="entry name" value="sigma70-ECF"/>
    <property type="match status" value="1"/>
</dbReference>
<dbReference type="Pfam" id="PF08281">
    <property type="entry name" value="Sigma70_r4_2"/>
    <property type="match status" value="1"/>
</dbReference>
<dbReference type="InterPro" id="IPR007627">
    <property type="entry name" value="RNA_pol_sigma70_r2"/>
</dbReference>
<dbReference type="Gene3D" id="1.10.10.10">
    <property type="entry name" value="Winged helix-like DNA-binding domain superfamily/Winged helix DNA-binding domain"/>
    <property type="match status" value="1"/>
</dbReference>
<dbReference type="Gene3D" id="1.10.1740.10">
    <property type="match status" value="1"/>
</dbReference>
<dbReference type="RefSeq" id="WP_344620791.1">
    <property type="nucleotide sequence ID" value="NZ_BAAARV010000142.1"/>
</dbReference>
<dbReference type="PANTHER" id="PTHR47756:SF1">
    <property type="entry name" value="BLL0085 PROTEIN"/>
    <property type="match status" value="1"/>
</dbReference>
<dbReference type="SUPFAM" id="SSF88946">
    <property type="entry name" value="Sigma2 domain of RNA polymerase sigma factors"/>
    <property type="match status" value="1"/>
</dbReference>
<dbReference type="SUPFAM" id="SSF88659">
    <property type="entry name" value="Sigma3 and sigma4 domains of RNA polymerase sigma factors"/>
    <property type="match status" value="1"/>
</dbReference>
<accession>A0ABN3I7A8</accession>
<protein>
    <submittedName>
        <fullName evidence="8">RNA polymerase sigma factor</fullName>
    </submittedName>
</protein>
<comment type="caution">
    <text evidence="8">The sequence shown here is derived from an EMBL/GenBank/DDBJ whole genome shotgun (WGS) entry which is preliminary data.</text>
</comment>
<evidence type="ECO:0000259" key="6">
    <source>
        <dbReference type="Pfam" id="PF08281"/>
    </source>
</evidence>
<name>A0ABN3I7A8_9ACTN</name>
<dbReference type="InterPro" id="IPR036388">
    <property type="entry name" value="WH-like_DNA-bd_sf"/>
</dbReference>
<keyword evidence="2" id="KW-0805">Transcription regulation</keyword>
<feature type="domain" description="RNA polymerase sigma factor 70 region 4 type 2" evidence="6">
    <location>
        <begin position="120"/>
        <end position="171"/>
    </location>
</feature>
<dbReference type="EMBL" id="BAAARV010000142">
    <property type="protein sequence ID" value="GAA2395347.1"/>
    <property type="molecule type" value="Genomic_DNA"/>
</dbReference>